<proteinExistence type="predicted"/>
<evidence type="ECO:0000313" key="1">
    <source>
        <dbReference type="EMBL" id="CAG8699939.1"/>
    </source>
</evidence>
<organism evidence="1 2">
    <name type="scientific">Racocetra fulgida</name>
    <dbReference type="NCBI Taxonomy" id="60492"/>
    <lineage>
        <taxon>Eukaryota</taxon>
        <taxon>Fungi</taxon>
        <taxon>Fungi incertae sedis</taxon>
        <taxon>Mucoromycota</taxon>
        <taxon>Glomeromycotina</taxon>
        <taxon>Glomeromycetes</taxon>
        <taxon>Diversisporales</taxon>
        <taxon>Gigasporaceae</taxon>
        <taxon>Racocetra</taxon>
    </lineage>
</organism>
<feature type="non-terminal residue" evidence="1">
    <location>
        <position position="126"/>
    </location>
</feature>
<reference evidence="1" key="1">
    <citation type="submission" date="2021-06" db="EMBL/GenBank/DDBJ databases">
        <authorList>
            <person name="Kallberg Y."/>
            <person name="Tangrot J."/>
            <person name="Rosling A."/>
        </authorList>
    </citation>
    <scope>NUCLEOTIDE SEQUENCE</scope>
    <source>
        <strain evidence="1">IN212</strain>
    </source>
</reference>
<name>A0A9N9N429_9GLOM</name>
<comment type="caution">
    <text evidence="1">The sequence shown here is derived from an EMBL/GenBank/DDBJ whole genome shotgun (WGS) entry which is preliminary data.</text>
</comment>
<dbReference type="Proteomes" id="UP000789396">
    <property type="component" value="Unassembled WGS sequence"/>
</dbReference>
<accession>A0A9N9N429</accession>
<sequence>NVKAIEPINIKEAIYLISDADVNDINDLNQLLEELEMPYNCTKLSAEEYINVDKEVQTMDTPTEESIVKEVLKEQEALEVAKKYLEQSQFATENDIYLLRQIIKKAESFYRSSLKQMTIDKYFINQ</sequence>
<dbReference type="EMBL" id="CAJVPZ010020349">
    <property type="protein sequence ID" value="CAG8699939.1"/>
    <property type="molecule type" value="Genomic_DNA"/>
</dbReference>
<protein>
    <submittedName>
        <fullName evidence="1">4352_t:CDS:1</fullName>
    </submittedName>
</protein>
<dbReference type="AlphaFoldDB" id="A0A9N9N429"/>
<keyword evidence="2" id="KW-1185">Reference proteome</keyword>
<gene>
    <name evidence="1" type="ORF">RFULGI_LOCUS10365</name>
</gene>
<evidence type="ECO:0000313" key="2">
    <source>
        <dbReference type="Proteomes" id="UP000789396"/>
    </source>
</evidence>
<dbReference type="OrthoDB" id="10398312at2759"/>